<dbReference type="PANTHER" id="PTHR45784:SF3">
    <property type="entry name" value="C-TYPE LECTIN DOMAIN FAMILY 4 MEMBER K-LIKE-RELATED"/>
    <property type="match status" value="1"/>
</dbReference>
<dbReference type="KEGG" id="lcf:108891086"/>
<dbReference type="Pfam" id="PF00059">
    <property type="entry name" value="Lectin_C"/>
    <property type="match status" value="3"/>
</dbReference>
<dbReference type="InterPro" id="IPR016186">
    <property type="entry name" value="C-type_lectin-like/link_sf"/>
</dbReference>
<dbReference type="AlphaFoldDB" id="A0AAJ7Q0V5"/>
<organism evidence="3 4">
    <name type="scientific">Lates calcarifer</name>
    <name type="common">Barramundi</name>
    <name type="synonym">Holocentrus calcarifer</name>
    <dbReference type="NCBI Taxonomy" id="8187"/>
    <lineage>
        <taxon>Eukaryota</taxon>
        <taxon>Metazoa</taxon>
        <taxon>Chordata</taxon>
        <taxon>Craniata</taxon>
        <taxon>Vertebrata</taxon>
        <taxon>Euteleostomi</taxon>
        <taxon>Actinopterygii</taxon>
        <taxon>Neopterygii</taxon>
        <taxon>Teleostei</taxon>
        <taxon>Neoteleostei</taxon>
        <taxon>Acanthomorphata</taxon>
        <taxon>Carangaria</taxon>
        <taxon>Carangaria incertae sedis</taxon>
        <taxon>Centropomidae</taxon>
        <taxon>Lates</taxon>
    </lineage>
</organism>
<dbReference type="RefSeq" id="XP_018543733.2">
    <property type="nucleotide sequence ID" value="XM_018688217.2"/>
</dbReference>
<dbReference type="InterPro" id="IPR018378">
    <property type="entry name" value="C-type_lectin_CS"/>
</dbReference>
<dbReference type="CDD" id="cd00037">
    <property type="entry name" value="CLECT"/>
    <property type="match status" value="2"/>
</dbReference>
<keyword evidence="4" id="KW-0675">Receptor</keyword>
<proteinExistence type="predicted"/>
<dbReference type="InterPro" id="IPR001304">
    <property type="entry name" value="C-type_lectin-like"/>
</dbReference>
<dbReference type="InterPro" id="IPR016187">
    <property type="entry name" value="CTDL_fold"/>
</dbReference>
<reference evidence="4" key="1">
    <citation type="submission" date="2025-08" db="UniProtKB">
        <authorList>
            <consortium name="RefSeq"/>
        </authorList>
    </citation>
    <scope>IDENTIFICATION</scope>
    <source>
        <tissue evidence="4">Brain</tissue>
    </source>
</reference>
<evidence type="ECO:0000313" key="3">
    <source>
        <dbReference type="Proteomes" id="UP000694890"/>
    </source>
</evidence>
<evidence type="ECO:0000256" key="1">
    <source>
        <dbReference type="ARBA" id="ARBA00023157"/>
    </source>
</evidence>
<gene>
    <name evidence="4" type="primary">LOC108891086</name>
</gene>
<dbReference type="SMART" id="SM00034">
    <property type="entry name" value="CLECT"/>
    <property type="match status" value="3"/>
</dbReference>
<evidence type="ECO:0000313" key="4">
    <source>
        <dbReference type="RefSeq" id="XP_018543733.2"/>
    </source>
</evidence>
<name>A0AAJ7Q0V5_LATCA</name>
<dbReference type="Proteomes" id="UP000694890">
    <property type="component" value="Linkage group LG15"/>
</dbReference>
<dbReference type="Gene3D" id="3.10.100.10">
    <property type="entry name" value="Mannose-Binding Protein A, subunit A"/>
    <property type="match status" value="3"/>
</dbReference>
<dbReference type="PROSITE" id="PS50041">
    <property type="entry name" value="C_TYPE_LECTIN_2"/>
    <property type="match status" value="3"/>
</dbReference>
<keyword evidence="1" id="KW-1015">Disulfide bond</keyword>
<feature type="domain" description="C-type lectin" evidence="2">
    <location>
        <begin position="27"/>
        <end position="140"/>
    </location>
</feature>
<feature type="domain" description="C-type lectin" evidence="2">
    <location>
        <begin position="150"/>
        <end position="251"/>
    </location>
</feature>
<dbReference type="PANTHER" id="PTHR45784">
    <property type="entry name" value="C-TYPE LECTIN DOMAIN FAMILY 20 MEMBER A-RELATED"/>
    <property type="match status" value="1"/>
</dbReference>
<feature type="domain" description="C-type lectin" evidence="2">
    <location>
        <begin position="369"/>
        <end position="478"/>
    </location>
</feature>
<sequence>MAENRFVLMKSQILYLFFVSGFCSFVVGSSDFHLIDLKKTYNEAKSYCREMYTDLATVHSLADMNSLITLVPTDNFRAWIGLEIGDAWIWHWSWPDHRVDFLNWKAGEPKKENRDTCVAMDPQGKWFESDCGTKRHFVCHGNGAKSDQIFVADTKSWRDAQNHCRDLSSDLVSIHSAEENEAVHNVSVSQNVWIGLFKDRWKWSDRSNSSFRNWKPKQPNYLQDQDCVAAIFSGGRWNDLKCSGKRRFICRGAKKSIPTATNRTSTQDTFPTEVIVTFHFTVVASTKQPNTTNVTTEEETTATELTIPNTTDIVYSTSSIELNNTTTAIATATATRLPPDQNTTQLSTQMSTENSQSLPPAKGNLILIQQNMTWIEAMSYCREHHTDLVHITTEDIQEKVAEKAKNATTPHVWLGLRYTCNSNFWFWTRSSTACYQNWAPGQGSEGKYDCGVTGAIETTGRQQWVGLPETEKLNFICYGCAG</sequence>
<dbReference type="PROSITE" id="PS00615">
    <property type="entry name" value="C_TYPE_LECTIN_1"/>
    <property type="match status" value="1"/>
</dbReference>
<protein>
    <submittedName>
        <fullName evidence="4">C-type mannose receptor 2 isoform X1</fullName>
    </submittedName>
</protein>
<dbReference type="GeneID" id="108891086"/>
<evidence type="ECO:0000259" key="2">
    <source>
        <dbReference type="PROSITE" id="PS50041"/>
    </source>
</evidence>
<dbReference type="SUPFAM" id="SSF56436">
    <property type="entry name" value="C-type lectin-like"/>
    <property type="match status" value="3"/>
</dbReference>
<accession>A0AAJ7Q0V5</accession>